<keyword evidence="3" id="KW-1185">Reference proteome</keyword>
<comment type="caution">
    <text evidence="2">The sequence shown here is derived from an EMBL/GenBank/DDBJ whole genome shotgun (WGS) entry which is preliminary data.</text>
</comment>
<accession>A0A927GEX6</accession>
<protein>
    <submittedName>
        <fullName evidence="2">Uncharacterized protein</fullName>
    </submittedName>
</protein>
<sequence>MKKNKVEDSANKKYDEGELYPHHSCKHSSDKFEALYKQYVIKVIQRQQNLSDELFQKVFSRLNNL</sequence>
<evidence type="ECO:0000256" key="1">
    <source>
        <dbReference type="SAM" id="MobiDB-lite"/>
    </source>
</evidence>
<evidence type="ECO:0000313" key="2">
    <source>
        <dbReference type="EMBL" id="MBD2755259.1"/>
    </source>
</evidence>
<dbReference type="Proteomes" id="UP000653797">
    <property type="component" value="Unassembled WGS sequence"/>
</dbReference>
<proteinExistence type="predicted"/>
<organism evidence="2 3">
    <name type="scientific">Spirosoma validum</name>
    <dbReference type="NCBI Taxonomy" id="2771355"/>
    <lineage>
        <taxon>Bacteria</taxon>
        <taxon>Pseudomonadati</taxon>
        <taxon>Bacteroidota</taxon>
        <taxon>Cytophagia</taxon>
        <taxon>Cytophagales</taxon>
        <taxon>Cytophagaceae</taxon>
        <taxon>Spirosoma</taxon>
    </lineage>
</organism>
<feature type="region of interest" description="Disordered" evidence="1">
    <location>
        <begin position="1"/>
        <end position="20"/>
    </location>
</feature>
<dbReference type="RefSeq" id="WP_191040890.1">
    <property type="nucleotide sequence ID" value="NZ_JACXAA010000008.1"/>
</dbReference>
<dbReference type="AlphaFoldDB" id="A0A927GEX6"/>
<name>A0A927GEX6_9BACT</name>
<dbReference type="EMBL" id="JACXAA010000008">
    <property type="protein sequence ID" value="MBD2755259.1"/>
    <property type="molecule type" value="Genomic_DNA"/>
</dbReference>
<evidence type="ECO:0000313" key="3">
    <source>
        <dbReference type="Proteomes" id="UP000653797"/>
    </source>
</evidence>
<reference evidence="2" key="1">
    <citation type="submission" date="2020-09" db="EMBL/GenBank/DDBJ databases">
        <authorList>
            <person name="Kim M.K."/>
        </authorList>
    </citation>
    <scope>NUCLEOTIDE SEQUENCE</scope>
    <source>
        <strain evidence="2">BT704</strain>
    </source>
</reference>
<gene>
    <name evidence="2" type="ORF">IC230_20325</name>
</gene>